<dbReference type="PANTHER" id="PTHR42930">
    <property type="entry name" value="PHOSPHATE-SPECIFIC TRANSPORT SYSTEM ACCESSORY PROTEIN PHOU"/>
    <property type="match status" value="1"/>
</dbReference>
<protein>
    <submittedName>
        <fullName evidence="2">PhoU family protein</fullName>
    </submittedName>
</protein>
<dbReference type="InterPro" id="IPR028366">
    <property type="entry name" value="PhoU"/>
</dbReference>
<sequence>MNYELVKEEEKILKRDFMKYVEHSMTMHKLVKEMYSSNLNDAMIVEKYQEEIASLEVKSNHLHAILLEDAIWFISKEAPRANHLRFVIGIINSIFDLERICDHAQRIAQFKSRHEDISDFIKQTITELEKRVQEYAKIIADALENYSVMGNYNNCITQSENFFNLYKAKLYESYNEIDPKNKAKNEALLEFITVLKNLDRTVDHYRNILENFVFIKDPDFFVKNKKI</sequence>
<dbReference type="GO" id="GO:0045936">
    <property type="term" value="P:negative regulation of phosphate metabolic process"/>
    <property type="evidence" value="ECO:0007669"/>
    <property type="project" value="InterPro"/>
</dbReference>
<dbReference type="AlphaFoldDB" id="D4XV37"/>
<comment type="caution">
    <text evidence="2">The sequence shown here is derived from an EMBL/GenBank/DDBJ whole genome shotgun (WGS) entry which is preliminary data.</text>
</comment>
<dbReference type="eggNOG" id="COG0704">
    <property type="taxonomic scope" value="Bacteria"/>
</dbReference>
<dbReference type="Proteomes" id="UP000004757">
    <property type="component" value="Unassembled WGS sequence"/>
</dbReference>
<dbReference type="EMBL" id="ADNC01000004">
    <property type="protein sequence ID" value="EFF41789.1"/>
    <property type="molecule type" value="Genomic_DNA"/>
</dbReference>
<dbReference type="SUPFAM" id="SSF109755">
    <property type="entry name" value="PhoU-like"/>
    <property type="match status" value="1"/>
</dbReference>
<name>D4XV37_9BACT</name>
<gene>
    <name evidence="2" type="ORF">MALL_0803</name>
</gene>
<reference evidence="2 3" key="1">
    <citation type="submission" date="2010-03" db="EMBL/GenBank/DDBJ databases">
        <authorList>
            <person name="Glass J.I."/>
            <person name="Benders G.A."/>
            <person name="Durkin A.S."/>
            <person name="Farmerie W.G."/>
            <person name="Hlavinka K."/>
            <person name="Hostetler J."/>
            <person name="Jackson J."/>
            <person name="May M.A."/>
            <person name="Miller R.H."/>
            <person name="Paralanov V."/>
            <person name="Radune D."/>
            <person name="Szczypinski B."/>
            <person name="Brown D.R."/>
        </authorList>
    </citation>
    <scope>NUCLEOTIDE SEQUENCE [LARGE SCALE GENOMIC DNA]</scope>
    <source>
        <strain evidence="2 3">A21JP2</strain>
    </source>
</reference>
<proteinExistence type="predicted"/>
<dbReference type="RefSeq" id="WP_005683216.1">
    <property type="nucleotide sequence ID" value="NZ_ADNC01000004.1"/>
</dbReference>
<dbReference type="InterPro" id="IPR038078">
    <property type="entry name" value="PhoU-like_sf"/>
</dbReference>
<dbReference type="OrthoDB" id="9814256at2"/>
<keyword evidence="3" id="KW-1185">Reference proteome</keyword>
<organism evidence="2 3">
    <name type="scientific">Mycoplasmopsis alligatoris A21JP2</name>
    <dbReference type="NCBI Taxonomy" id="747682"/>
    <lineage>
        <taxon>Bacteria</taxon>
        <taxon>Bacillati</taxon>
        <taxon>Mycoplasmatota</taxon>
        <taxon>Mycoplasmoidales</taxon>
        <taxon>Metamycoplasmataceae</taxon>
        <taxon>Mycoplasmopsis</taxon>
    </lineage>
</organism>
<dbReference type="GO" id="GO:0030643">
    <property type="term" value="P:intracellular phosphate ion homeostasis"/>
    <property type="evidence" value="ECO:0007669"/>
    <property type="project" value="InterPro"/>
</dbReference>
<accession>D4XV37</accession>
<feature type="domain" description="PhoU" evidence="1">
    <location>
        <begin position="27"/>
        <end position="109"/>
    </location>
</feature>
<dbReference type="STRING" id="747682.MALL_0803"/>
<dbReference type="Pfam" id="PF01895">
    <property type="entry name" value="PhoU"/>
    <property type="match status" value="1"/>
</dbReference>
<evidence type="ECO:0000313" key="3">
    <source>
        <dbReference type="Proteomes" id="UP000004757"/>
    </source>
</evidence>
<dbReference type="InterPro" id="IPR026022">
    <property type="entry name" value="PhoU_dom"/>
</dbReference>
<dbReference type="PANTHER" id="PTHR42930:SF3">
    <property type="entry name" value="PHOSPHATE-SPECIFIC TRANSPORT SYSTEM ACCESSORY PROTEIN PHOU"/>
    <property type="match status" value="1"/>
</dbReference>
<evidence type="ECO:0000259" key="1">
    <source>
        <dbReference type="Pfam" id="PF01895"/>
    </source>
</evidence>
<dbReference type="Gene3D" id="1.20.58.220">
    <property type="entry name" value="Phosphate transport system protein phou homolog 2, domain 2"/>
    <property type="match status" value="1"/>
</dbReference>
<evidence type="ECO:0000313" key="2">
    <source>
        <dbReference type="EMBL" id="EFF41789.1"/>
    </source>
</evidence>